<evidence type="ECO:0000313" key="4">
    <source>
        <dbReference type="Proteomes" id="UP000250140"/>
    </source>
</evidence>
<evidence type="ECO:0000313" key="3">
    <source>
        <dbReference type="EMBL" id="OCL07296.1"/>
    </source>
</evidence>
<proteinExistence type="inferred from homology"/>
<dbReference type="InterPro" id="IPR036291">
    <property type="entry name" value="NAD(P)-bd_dom_sf"/>
</dbReference>
<name>A0A8E2EYV7_9PEZI</name>
<dbReference type="Gene3D" id="3.40.50.720">
    <property type="entry name" value="NAD(P)-binding Rossmann-like Domain"/>
    <property type="match status" value="1"/>
</dbReference>
<keyword evidence="4" id="KW-1185">Reference proteome</keyword>
<dbReference type="InterPro" id="IPR002347">
    <property type="entry name" value="SDR_fam"/>
</dbReference>
<dbReference type="CDD" id="cd05233">
    <property type="entry name" value="SDR_c"/>
    <property type="match status" value="1"/>
</dbReference>
<keyword evidence="2" id="KW-0560">Oxidoreductase</keyword>
<dbReference type="PANTHER" id="PTHR43115">
    <property type="entry name" value="DEHYDROGENASE/REDUCTASE SDR FAMILY MEMBER 11"/>
    <property type="match status" value="1"/>
</dbReference>
<dbReference type="Pfam" id="PF00106">
    <property type="entry name" value="adh_short"/>
    <property type="match status" value="1"/>
</dbReference>
<dbReference type="PRINTS" id="PR00081">
    <property type="entry name" value="GDHRDH"/>
</dbReference>
<evidence type="ECO:0000256" key="2">
    <source>
        <dbReference type="ARBA" id="ARBA00023002"/>
    </source>
</evidence>
<dbReference type="PANTHER" id="PTHR43115:SF4">
    <property type="entry name" value="DEHYDROGENASE_REDUCTASE SDR FAMILY MEMBER 11"/>
    <property type="match status" value="1"/>
</dbReference>
<dbReference type="AlphaFoldDB" id="A0A8E2EYV7"/>
<dbReference type="EMBL" id="KV749899">
    <property type="protein sequence ID" value="OCL07296.1"/>
    <property type="molecule type" value="Genomic_DNA"/>
</dbReference>
<sequence>MPPRTPDVRLADNFTTTIHSKPTTSTNPAGIKLSTPFVVCIIGVSRGIGASIAYAYALAGASGLVLAARSADQLKDVESHVKDIQPSIHTLNVNCDITSADSVANLAACVRKEFDRLDVLVVNSGFSGPVVLRVEDGDPADFQRAFDVNIQGTYLAAHYFLPLLRRAEGGAKSFIAVGSMAAYIIRGPIANTGYCLSKFAQSRFVEFLAEQYEKEGLFAVAVHPGAVATEMAKGSPESFKKYLVDDPMLCGSFCVWLTKERRMWLNGRLLSATWDVDELMEKEKDIETRDLLKWGYRSDRIEL</sequence>
<organism evidence="3 4">
    <name type="scientific">Glonium stellatum</name>
    <dbReference type="NCBI Taxonomy" id="574774"/>
    <lineage>
        <taxon>Eukaryota</taxon>
        <taxon>Fungi</taxon>
        <taxon>Dikarya</taxon>
        <taxon>Ascomycota</taxon>
        <taxon>Pezizomycotina</taxon>
        <taxon>Dothideomycetes</taxon>
        <taxon>Pleosporomycetidae</taxon>
        <taxon>Gloniales</taxon>
        <taxon>Gloniaceae</taxon>
        <taxon>Glonium</taxon>
    </lineage>
</organism>
<accession>A0A8E2EYV7</accession>
<evidence type="ECO:0000256" key="1">
    <source>
        <dbReference type="ARBA" id="ARBA00006484"/>
    </source>
</evidence>
<protein>
    <submittedName>
        <fullName evidence="3">NAD(P)-binding protein</fullName>
    </submittedName>
</protein>
<gene>
    <name evidence="3" type="ORF">AOQ84DRAFT_440258</name>
</gene>
<dbReference type="GO" id="GO:0016491">
    <property type="term" value="F:oxidoreductase activity"/>
    <property type="evidence" value="ECO:0007669"/>
    <property type="project" value="UniProtKB-KW"/>
</dbReference>
<dbReference type="OrthoDB" id="1933717at2759"/>
<dbReference type="Proteomes" id="UP000250140">
    <property type="component" value="Unassembled WGS sequence"/>
</dbReference>
<reference evidence="3 4" key="1">
    <citation type="journal article" date="2016" name="Nat. Commun.">
        <title>Ectomycorrhizal ecology is imprinted in the genome of the dominant symbiotic fungus Cenococcum geophilum.</title>
        <authorList>
            <consortium name="DOE Joint Genome Institute"/>
            <person name="Peter M."/>
            <person name="Kohler A."/>
            <person name="Ohm R.A."/>
            <person name="Kuo A."/>
            <person name="Krutzmann J."/>
            <person name="Morin E."/>
            <person name="Arend M."/>
            <person name="Barry K.W."/>
            <person name="Binder M."/>
            <person name="Choi C."/>
            <person name="Clum A."/>
            <person name="Copeland A."/>
            <person name="Grisel N."/>
            <person name="Haridas S."/>
            <person name="Kipfer T."/>
            <person name="LaButti K."/>
            <person name="Lindquist E."/>
            <person name="Lipzen A."/>
            <person name="Maire R."/>
            <person name="Meier B."/>
            <person name="Mihaltcheva S."/>
            <person name="Molinier V."/>
            <person name="Murat C."/>
            <person name="Poggeler S."/>
            <person name="Quandt C.A."/>
            <person name="Sperisen C."/>
            <person name="Tritt A."/>
            <person name="Tisserant E."/>
            <person name="Crous P.W."/>
            <person name="Henrissat B."/>
            <person name="Nehls U."/>
            <person name="Egli S."/>
            <person name="Spatafora J.W."/>
            <person name="Grigoriev I.V."/>
            <person name="Martin F.M."/>
        </authorList>
    </citation>
    <scope>NUCLEOTIDE SEQUENCE [LARGE SCALE GENOMIC DNA]</scope>
    <source>
        <strain evidence="3 4">CBS 207.34</strain>
    </source>
</reference>
<comment type="similarity">
    <text evidence="1">Belongs to the short-chain dehydrogenases/reductases (SDR) family.</text>
</comment>
<dbReference type="SUPFAM" id="SSF51735">
    <property type="entry name" value="NAD(P)-binding Rossmann-fold domains"/>
    <property type="match status" value="1"/>
</dbReference>